<evidence type="ECO:0000313" key="3">
    <source>
        <dbReference type="Proteomes" id="UP001054857"/>
    </source>
</evidence>
<dbReference type="Proteomes" id="UP001054857">
    <property type="component" value="Unassembled WGS sequence"/>
</dbReference>
<gene>
    <name evidence="2" type="ORF">Agub_g1383</name>
</gene>
<evidence type="ECO:0000256" key="1">
    <source>
        <dbReference type="SAM" id="MobiDB-lite"/>
    </source>
</evidence>
<reference evidence="2 3" key="1">
    <citation type="journal article" date="2021" name="Sci. Rep.">
        <title>Genome sequencing of the multicellular alga Astrephomene provides insights into convergent evolution of germ-soma differentiation.</title>
        <authorList>
            <person name="Yamashita S."/>
            <person name="Yamamoto K."/>
            <person name="Matsuzaki R."/>
            <person name="Suzuki S."/>
            <person name="Yamaguchi H."/>
            <person name="Hirooka S."/>
            <person name="Minakuchi Y."/>
            <person name="Miyagishima S."/>
            <person name="Kawachi M."/>
            <person name="Toyoda A."/>
            <person name="Nozaki H."/>
        </authorList>
    </citation>
    <scope>NUCLEOTIDE SEQUENCE [LARGE SCALE GENOMIC DNA]</scope>
    <source>
        <strain evidence="2 3">NIES-4017</strain>
    </source>
</reference>
<evidence type="ECO:0000313" key="2">
    <source>
        <dbReference type="EMBL" id="GFR40769.1"/>
    </source>
</evidence>
<proteinExistence type="predicted"/>
<feature type="compositionally biased region" description="Basic and acidic residues" evidence="1">
    <location>
        <begin position="67"/>
        <end position="81"/>
    </location>
</feature>
<name>A0AAD3DFB1_9CHLO</name>
<dbReference type="AlphaFoldDB" id="A0AAD3DFB1"/>
<organism evidence="2 3">
    <name type="scientific">Astrephomene gubernaculifera</name>
    <dbReference type="NCBI Taxonomy" id="47775"/>
    <lineage>
        <taxon>Eukaryota</taxon>
        <taxon>Viridiplantae</taxon>
        <taxon>Chlorophyta</taxon>
        <taxon>core chlorophytes</taxon>
        <taxon>Chlorophyceae</taxon>
        <taxon>CS clade</taxon>
        <taxon>Chlamydomonadales</taxon>
        <taxon>Astrephomenaceae</taxon>
        <taxon>Astrephomene</taxon>
    </lineage>
</organism>
<feature type="region of interest" description="Disordered" evidence="1">
    <location>
        <begin position="42"/>
        <end position="100"/>
    </location>
</feature>
<sequence length="100" mass="11107">MPPGTINRPNPKALKVRREKIRTKKKLSSAAEKHKTQVNLLKARNPKRERKLAKRKAALERAAAAEQPEKDVMVDAKPDKAGKKKAAKASTAGEEDVMQE</sequence>
<dbReference type="EMBL" id="BMAR01000001">
    <property type="protein sequence ID" value="GFR40769.1"/>
    <property type="molecule type" value="Genomic_DNA"/>
</dbReference>
<comment type="caution">
    <text evidence="2">The sequence shown here is derived from an EMBL/GenBank/DDBJ whole genome shotgun (WGS) entry which is preliminary data.</text>
</comment>
<protein>
    <submittedName>
        <fullName evidence="2">Uncharacterized protein</fullName>
    </submittedName>
</protein>
<keyword evidence="3" id="KW-1185">Reference proteome</keyword>
<feature type="compositionally biased region" description="Basic residues" evidence="1">
    <location>
        <begin position="44"/>
        <end position="56"/>
    </location>
</feature>
<accession>A0AAD3DFB1</accession>